<dbReference type="Proteomes" id="UP001651158">
    <property type="component" value="Unassembled WGS sequence"/>
</dbReference>
<name>A0ABR4QFN6_9CEST</name>
<keyword evidence="2" id="KW-1185">Reference proteome</keyword>
<protein>
    <submittedName>
        <fullName evidence="1">Uncharacterized protein</fullName>
    </submittedName>
</protein>
<comment type="caution">
    <text evidence="1">The sequence shown here is derived from an EMBL/GenBank/DDBJ whole genome shotgun (WGS) entry which is preliminary data.</text>
</comment>
<reference evidence="1 2" key="1">
    <citation type="journal article" date="2022" name="Front. Cell. Infect. Microbiol.">
        <title>The Genomes of Two Strains of Taenia crassiceps the Animal Model for the Study of Human Cysticercosis.</title>
        <authorList>
            <person name="Bobes R.J."/>
            <person name="Estrada K."/>
            <person name="Rios-Valencia D.G."/>
            <person name="Calderon-Gallegos A."/>
            <person name="de la Torre P."/>
            <person name="Carrero J.C."/>
            <person name="Sanchez-Flores A."/>
            <person name="Laclette J.P."/>
        </authorList>
    </citation>
    <scope>NUCLEOTIDE SEQUENCE [LARGE SCALE GENOMIC DNA]</scope>
    <source>
        <strain evidence="1">WFUcys</strain>
    </source>
</reference>
<evidence type="ECO:0000313" key="2">
    <source>
        <dbReference type="Proteomes" id="UP001651158"/>
    </source>
</evidence>
<accession>A0ABR4QFN6</accession>
<proteinExistence type="predicted"/>
<gene>
    <name evidence="1" type="ORF">TcWFU_000860</name>
</gene>
<dbReference type="EMBL" id="JAKROA010000003">
    <property type="protein sequence ID" value="KAL5108405.1"/>
    <property type="molecule type" value="Genomic_DNA"/>
</dbReference>
<evidence type="ECO:0000313" key="1">
    <source>
        <dbReference type="EMBL" id="KAL5108405.1"/>
    </source>
</evidence>
<sequence>MSVRRFRLAVRAWCELGKWACTYASSLPYYDLCAHNAHLLPFVSPHPLSSTHSLFPVRLPDCLPACRLSNHLSLYLNHATIAIAEQRLITTQTNRKYERDPIEITYIKLTAKDPVSLTCSKAAHDLGNCNHCERSANLDTAEGGQESADGL</sequence>
<organism evidence="1 2">
    <name type="scientific">Taenia crassiceps</name>
    <dbReference type="NCBI Taxonomy" id="6207"/>
    <lineage>
        <taxon>Eukaryota</taxon>
        <taxon>Metazoa</taxon>
        <taxon>Spiralia</taxon>
        <taxon>Lophotrochozoa</taxon>
        <taxon>Platyhelminthes</taxon>
        <taxon>Cestoda</taxon>
        <taxon>Eucestoda</taxon>
        <taxon>Cyclophyllidea</taxon>
        <taxon>Taeniidae</taxon>
        <taxon>Taenia</taxon>
    </lineage>
</organism>